<reference evidence="4 5" key="1">
    <citation type="submission" date="2019-02" db="EMBL/GenBank/DDBJ databases">
        <title>Halieaceae_genomes.</title>
        <authorList>
            <person name="Li S.-H."/>
        </authorList>
    </citation>
    <scope>NUCLEOTIDE SEQUENCE [LARGE SCALE GENOMIC DNA]</scope>
    <source>
        <strain evidence="4 5">JH123</strain>
    </source>
</reference>
<dbReference type="EMBL" id="CP036501">
    <property type="protein sequence ID" value="UZP74504.1"/>
    <property type="molecule type" value="Genomic_DNA"/>
</dbReference>
<sequence length="374" mass="40831">MKQTYDRAMRSILMATVVAVLSVACSEENEPQSKNSRGSWGSRELPVTTAQIQRAPLIDTIKSVGTARAQQSVTLYPESAGVVSYAKLAPDMPVSKGETLLKLDDRDQTLAVRQAEVELQEAKRMLQRYISLNATEANIPQSTIDTAQSGVDLAEIRLSQRQVELSRRQITAPFSGRIGITDVEIGDRVDTSTMVTTLDDRSVLLVDFTVPESFIGKIVEGLQVHARQWESPDDNAMGTIVAVDSRVNSSTRAFRARAALDNSSDNLRPGMAFEIDASIAKGDYLSVPELAVQWGADGPYVWSAIDDRAQRSPVEMVRRVDGRMLIRGDVVEGQRVILEGIQSVRPGMKINDLSATQISAKPKADDAASNRQGS</sequence>
<evidence type="ECO:0000313" key="4">
    <source>
        <dbReference type="EMBL" id="UZP74504.1"/>
    </source>
</evidence>
<organism evidence="4 5">
    <name type="scientific">Candidatus Paraluminiphilus aquimaris</name>
    <dbReference type="NCBI Taxonomy" id="2518994"/>
    <lineage>
        <taxon>Bacteria</taxon>
        <taxon>Pseudomonadati</taxon>
        <taxon>Pseudomonadota</taxon>
        <taxon>Gammaproteobacteria</taxon>
        <taxon>Cellvibrionales</taxon>
        <taxon>Halieaceae</taxon>
        <taxon>Candidatus Paraluminiphilus</taxon>
    </lineage>
</organism>
<dbReference type="Proteomes" id="UP001317963">
    <property type="component" value="Chromosome"/>
</dbReference>
<dbReference type="InterPro" id="IPR058792">
    <property type="entry name" value="Beta-barrel_RND_2"/>
</dbReference>
<dbReference type="InterPro" id="IPR006143">
    <property type="entry name" value="RND_pump_MFP"/>
</dbReference>
<evidence type="ECO:0000259" key="3">
    <source>
        <dbReference type="Pfam" id="PF25954"/>
    </source>
</evidence>
<dbReference type="Gene3D" id="1.10.287.470">
    <property type="entry name" value="Helix hairpin bin"/>
    <property type="match status" value="1"/>
</dbReference>
<dbReference type="Pfam" id="PF25954">
    <property type="entry name" value="Beta-barrel_RND_2"/>
    <property type="match status" value="1"/>
</dbReference>
<accession>A0ABY6Q7B4</accession>
<feature type="region of interest" description="Disordered" evidence="2">
    <location>
        <begin position="355"/>
        <end position="374"/>
    </location>
</feature>
<dbReference type="PANTHER" id="PTHR30469">
    <property type="entry name" value="MULTIDRUG RESISTANCE PROTEIN MDTA"/>
    <property type="match status" value="1"/>
</dbReference>
<evidence type="ECO:0000256" key="2">
    <source>
        <dbReference type="SAM" id="MobiDB-lite"/>
    </source>
</evidence>
<gene>
    <name evidence="4" type="ORF">E0F26_07005</name>
</gene>
<evidence type="ECO:0000256" key="1">
    <source>
        <dbReference type="ARBA" id="ARBA00009477"/>
    </source>
</evidence>
<dbReference type="PROSITE" id="PS51257">
    <property type="entry name" value="PROKAR_LIPOPROTEIN"/>
    <property type="match status" value="1"/>
</dbReference>
<name>A0ABY6Q7B4_9GAMM</name>
<protein>
    <submittedName>
        <fullName evidence="4">Efflux RND transporter periplasmic adaptor subunit</fullName>
    </submittedName>
</protein>
<dbReference type="PANTHER" id="PTHR30469:SF11">
    <property type="entry name" value="BLL4320 PROTEIN"/>
    <property type="match status" value="1"/>
</dbReference>
<proteinExistence type="inferred from homology"/>
<dbReference type="Gene3D" id="2.40.420.20">
    <property type="match status" value="1"/>
</dbReference>
<dbReference type="Gene3D" id="2.40.50.100">
    <property type="match status" value="1"/>
</dbReference>
<dbReference type="SUPFAM" id="SSF111369">
    <property type="entry name" value="HlyD-like secretion proteins"/>
    <property type="match status" value="1"/>
</dbReference>
<feature type="domain" description="CusB-like beta-barrel" evidence="3">
    <location>
        <begin position="206"/>
        <end position="276"/>
    </location>
</feature>
<keyword evidence="5" id="KW-1185">Reference proteome</keyword>
<dbReference type="NCBIfam" id="TIGR01730">
    <property type="entry name" value="RND_mfp"/>
    <property type="match status" value="1"/>
</dbReference>
<dbReference type="Gene3D" id="2.40.30.170">
    <property type="match status" value="1"/>
</dbReference>
<evidence type="ECO:0000313" key="5">
    <source>
        <dbReference type="Proteomes" id="UP001317963"/>
    </source>
</evidence>
<comment type="similarity">
    <text evidence="1">Belongs to the membrane fusion protein (MFP) (TC 8.A.1) family.</text>
</comment>